<proteinExistence type="predicted"/>
<name>A0ACB7XDH8_9ERIC</name>
<dbReference type="EMBL" id="CM037156">
    <property type="protein sequence ID" value="KAH7838821.1"/>
    <property type="molecule type" value="Genomic_DNA"/>
</dbReference>
<gene>
    <name evidence="1" type="ORF">Vadar_031599</name>
</gene>
<dbReference type="Proteomes" id="UP000828048">
    <property type="component" value="Chromosome 6"/>
</dbReference>
<protein>
    <submittedName>
        <fullName evidence="1">Uncharacterized protein</fullName>
    </submittedName>
</protein>
<evidence type="ECO:0000313" key="2">
    <source>
        <dbReference type="Proteomes" id="UP000828048"/>
    </source>
</evidence>
<comment type="caution">
    <text evidence="1">The sequence shown here is derived from an EMBL/GenBank/DDBJ whole genome shotgun (WGS) entry which is preliminary data.</text>
</comment>
<accession>A0ACB7XDH8</accession>
<evidence type="ECO:0000313" key="1">
    <source>
        <dbReference type="EMBL" id="KAH7838821.1"/>
    </source>
</evidence>
<sequence length="344" mass="39829">MRNWLGLPLRDWSQLPDDVILLILSRTNAVEDLIIFSAVCRSWRSVAVKEYSTRRIQLPWLMLGENHGAETRGFFSLYSKKHYNVMLPNMSGRRIWGSLYGWLLVLEFDRQFFLFNPVTRVRLDLPPKPIFRGEVDHDDRQNHAASVPGFVRKAFVLKCGSGSSIHQDRFLVVAVGNVSGNLAFAKPGGRNWIQIRTPFGRIESAAWCNDRLFAIMDTGDLFLVLRFFSEENRKNWHKTKYFDVYKLEFEKKEWVKVHELGDRALFIDADNYAMSLSTSEVKDCKGSCIYFVEKYWNKWGRYLGSNDVGIFSVVDRGIETHFISDAFSSCAIRPNPIWVMPSLC</sequence>
<reference evidence="1 2" key="1">
    <citation type="journal article" date="2021" name="Hortic Res">
        <title>High-quality reference genome and annotation aids understanding of berry development for evergreen blueberry (Vaccinium darrowii).</title>
        <authorList>
            <person name="Yu J."/>
            <person name="Hulse-Kemp A.M."/>
            <person name="Babiker E."/>
            <person name="Staton M."/>
        </authorList>
    </citation>
    <scope>NUCLEOTIDE SEQUENCE [LARGE SCALE GENOMIC DNA]</scope>
    <source>
        <strain evidence="2">cv. NJ 8807/NJ 8810</strain>
        <tissue evidence="1">Young leaf</tissue>
    </source>
</reference>
<keyword evidence="2" id="KW-1185">Reference proteome</keyword>
<organism evidence="1 2">
    <name type="scientific">Vaccinium darrowii</name>
    <dbReference type="NCBI Taxonomy" id="229202"/>
    <lineage>
        <taxon>Eukaryota</taxon>
        <taxon>Viridiplantae</taxon>
        <taxon>Streptophyta</taxon>
        <taxon>Embryophyta</taxon>
        <taxon>Tracheophyta</taxon>
        <taxon>Spermatophyta</taxon>
        <taxon>Magnoliopsida</taxon>
        <taxon>eudicotyledons</taxon>
        <taxon>Gunneridae</taxon>
        <taxon>Pentapetalae</taxon>
        <taxon>asterids</taxon>
        <taxon>Ericales</taxon>
        <taxon>Ericaceae</taxon>
        <taxon>Vaccinioideae</taxon>
        <taxon>Vaccinieae</taxon>
        <taxon>Vaccinium</taxon>
    </lineage>
</organism>